<gene>
    <name evidence="15" type="ORF">IscW_ISCW000549</name>
</gene>
<dbReference type="GO" id="GO:0015276">
    <property type="term" value="F:ligand-gated monoatomic ion channel activity"/>
    <property type="evidence" value="ECO:0007669"/>
    <property type="project" value="InterPro"/>
</dbReference>
<evidence type="ECO:0000256" key="3">
    <source>
        <dbReference type="ARBA" id="ARBA00022448"/>
    </source>
</evidence>
<dbReference type="EMBL" id="ABJB011136787">
    <property type="status" value="NOT_ANNOTATED_CDS"/>
    <property type="molecule type" value="Genomic_DNA"/>
</dbReference>
<keyword evidence="7" id="KW-0406">Ion transport</keyword>
<reference evidence="16" key="2">
    <citation type="submission" date="2020-05" db="UniProtKB">
        <authorList>
            <consortium name="EnsemblMetazoa"/>
        </authorList>
    </citation>
    <scope>IDENTIFICATION</scope>
    <source>
        <strain evidence="16">wikel</strain>
    </source>
</reference>
<keyword evidence="3" id="KW-0813">Transport</keyword>
<evidence type="ECO:0000256" key="2">
    <source>
        <dbReference type="ARBA" id="ARBA00008685"/>
    </source>
</evidence>
<dbReference type="PaxDb" id="6945-B7P615"/>
<dbReference type="Pfam" id="PF10613">
    <property type="entry name" value="Lig_chan-Glu_bd"/>
    <property type="match status" value="1"/>
</dbReference>
<reference evidence="15 17" key="1">
    <citation type="submission" date="2008-03" db="EMBL/GenBank/DDBJ databases">
        <title>Annotation of Ixodes scapularis.</title>
        <authorList>
            <consortium name="Ixodes scapularis Genome Project Consortium"/>
            <person name="Caler E."/>
            <person name="Hannick L.I."/>
            <person name="Bidwell S."/>
            <person name="Joardar V."/>
            <person name="Thiagarajan M."/>
            <person name="Amedeo P."/>
            <person name="Galinsky K.J."/>
            <person name="Schobel S."/>
            <person name="Inman J."/>
            <person name="Hostetler J."/>
            <person name="Miller J."/>
            <person name="Hammond M."/>
            <person name="Megy K."/>
            <person name="Lawson D."/>
            <person name="Kodira C."/>
            <person name="Sutton G."/>
            <person name="Meyer J."/>
            <person name="Hill C.A."/>
            <person name="Birren B."/>
            <person name="Nene V."/>
            <person name="Collins F."/>
            <person name="Alarcon-Chaidez F."/>
            <person name="Wikel S."/>
            <person name="Strausberg R."/>
        </authorList>
    </citation>
    <scope>NUCLEOTIDE SEQUENCE [LARGE SCALE GENOMIC DNA]</scope>
    <source>
        <strain evidence="17">Wikel</strain>
        <strain evidence="15">Wikel colony</strain>
    </source>
</reference>
<dbReference type="PANTHER" id="PTHR42643:SF38">
    <property type="entry name" value="IONOTROPIC RECEPTOR 100A"/>
    <property type="match status" value="1"/>
</dbReference>
<feature type="domain" description="Ionotropic glutamate receptor L-glutamate and glycine-binding" evidence="14">
    <location>
        <begin position="61"/>
        <end position="114"/>
    </location>
</feature>
<dbReference type="SUPFAM" id="SSF53850">
    <property type="entry name" value="Periplasmic binding protein-like II"/>
    <property type="match status" value="1"/>
</dbReference>
<evidence type="ECO:0000313" key="15">
    <source>
        <dbReference type="EMBL" id="EEC02037.1"/>
    </source>
</evidence>
<sequence length="487" mass="55625">MAHSFFNKTLLDDFVESVLFWYPYDPHAAFSETPQGIKVTTGLLGDIIRELSHSMKFNETPQGIKVTTGLLGDIIRELSNSMKFNYTVSFTPERTLGIRHPNGSWTGLIGSLQRDEGDFALGLMIPTNSRNAIARPTTEVYIDEITIFAGRTHSKSMNVFSYVWVCVVIAMFTLAFLSTGFDYFYEHTVRNRKSFSERFFTHLWEYFENLLGKGSSVESDWHATRLLSGFWWIGVTVLVFAFAGQMRACLMVKSQEAMIRNVDDLARRSNVKPYTLSGSILTTILRNSKKPSYTKVFQRIVKGRGQTELHQIYGPKILKEVVQGKSVVIADRGSFTYKVARTCRNYTDGEFYIAAEPILNFRFVMYLSATMDPRTQWEINRRLVWLRENGIVGKWIKNMLGDWEHCRQESSRVTLSFEDTYAIFVMWALLIAASLVAFGCEKLHHACAAAKERPSQRPGPILGWGVTTVSRKRPKVAKPFQAYNFKV</sequence>
<dbReference type="HOGENOM" id="CLU_560524_0_0_1"/>
<evidence type="ECO:0000259" key="14">
    <source>
        <dbReference type="SMART" id="SM00918"/>
    </source>
</evidence>
<evidence type="ECO:0000256" key="13">
    <source>
        <dbReference type="SAM" id="Phobius"/>
    </source>
</evidence>
<dbReference type="VEuPathDB" id="VectorBase:ISCP_035760"/>
<keyword evidence="10" id="KW-0325">Glycoprotein</keyword>
<keyword evidence="11" id="KW-1071">Ligand-gated ion channel</keyword>
<dbReference type="EMBL" id="ABJB011016505">
    <property type="status" value="NOT_ANNOTATED_CDS"/>
    <property type="molecule type" value="Genomic_DNA"/>
</dbReference>
<dbReference type="InParanoid" id="B7P615"/>
<keyword evidence="6 13" id="KW-1133">Transmembrane helix</keyword>
<keyword evidence="12" id="KW-0407">Ion channel</keyword>
<evidence type="ECO:0000256" key="12">
    <source>
        <dbReference type="ARBA" id="ARBA00023303"/>
    </source>
</evidence>
<dbReference type="EMBL" id="DS643501">
    <property type="protein sequence ID" value="EEC02037.1"/>
    <property type="molecule type" value="Genomic_DNA"/>
</dbReference>
<dbReference type="VEuPathDB" id="VectorBase:ISCW000549"/>
<dbReference type="Pfam" id="PF00060">
    <property type="entry name" value="Lig_chan"/>
    <property type="match status" value="1"/>
</dbReference>
<dbReference type="InterPro" id="IPR001320">
    <property type="entry name" value="Iontro_rcpt_C"/>
</dbReference>
<evidence type="ECO:0000256" key="9">
    <source>
        <dbReference type="ARBA" id="ARBA00023170"/>
    </source>
</evidence>
<organism>
    <name type="scientific">Ixodes scapularis</name>
    <name type="common">Black-legged tick</name>
    <name type="synonym">Deer tick</name>
    <dbReference type="NCBI Taxonomy" id="6945"/>
    <lineage>
        <taxon>Eukaryota</taxon>
        <taxon>Metazoa</taxon>
        <taxon>Ecdysozoa</taxon>
        <taxon>Arthropoda</taxon>
        <taxon>Chelicerata</taxon>
        <taxon>Arachnida</taxon>
        <taxon>Acari</taxon>
        <taxon>Parasitiformes</taxon>
        <taxon>Ixodida</taxon>
        <taxon>Ixodoidea</taxon>
        <taxon>Ixodidae</taxon>
        <taxon>Ixodinae</taxon>
        <taxon>Ixodes</taxon>
    </lineage>
</organism>
<keyword evidence="5 13" id="KW-0812">Transmembrane</keyword>
<dbReference type="EMBL" id="ABJB010893262">
    <property type="status" value="NOT_ANNOTATED_CDS"/>
    <property type="molecule type" value="Genomic_DNA"/>
</dbReference>
<dbReference type="VEuPathDB" id="VectorBase:ISCI000549"/>
<dbReference type="AlphaFoldDB" id="B7P615"/>
<proteinExistence type="inferred from homology"/>
<dbReference type="GO" id="GO:0005886">
    <property type="term" value="C:plasma membrane"/>
    <property type="evidence" value="ECO:0007669"/>
    <property type="project" value="UniProtKB-SubCell"/>
</dbReference>
<keyword evidence="17" id="KW-1185">Reference proteome</keyword>
<dbReference type="OrthoDB" id="6499199at2759"/>
<dbReference type="EMBL" id="ABJB010907753">
    <property type="status" value="NOT_ANNOTATED_CDS"/>
    <property type="molecule type" value="Genomic_DNA"/>
</dbReference>
<evidence type="ECO:0000313" key="16">
    <source>
        <dbReference type="EnsemblMetazoa" id="ISCW000549-PA"/>
    </source>
</evidence>
<dbReference type="Gene3D" id="3.40.190.10">
    <property type="entry name" value="Periplasmic binding protein-like II"/>
    <property type="match status" value="1"/>
</dbReference>
<keyword evidence="4" id="KW-1003">Cell membrane</keyword>
<evidence type="ECO:0000256" key="6">
    <source>
        <dbReference type="ARBA" id="ARBA00022989"/>
    </source>
</evidence>
<dbReference type="Gene3D" id="1.10.287.70">
    <property type="match status" value="1"/>
</dbReference>
<keyword evidence="8 13" id="KW-0472">Membrane</keyword>
<feature type="transmembrane region" description="Helical" evidence="13">
    <location>
        <begin position="421"/>
        <end position="439"/>
    </location>
</feature>
<evidence type="ECO:0000256" key="7">
    <source>
        <dbReference type="ARBA" id="ARBA00023065"/>
    </source>
</evidence>
<keyword evidence="9" id="KW-0675">Receptor</keyword>
<comment type="similarity">
    <text evidence="2">Belongs to the glutamate-gated ion channel (TC 1.A.10.1) family.</text>
</comment>
<accession>B7P615</accession>
<name>B7P615_IXOSC</name>
<dbReference type="PANTHER" id="PTHR42643">
    <property type="entry name" value="IONOTROPIC RECEPTOR 20A-RELATED"/>
    <property type="match status" value="1"/>
</dbReference>
<feature type="transmembrane region" description="Helical" evidence="13">
    <location>
        <begin position="159"/>
        <end position="181"/>
    </location>
</feature>
<comment type="subcellular location">
    <subcellularLocation>
        <location evidence="1">Cell membrane</location>
        <topology evidence="1">Multi-pass membrane protein</topology>
    </subcellularLocation>
</comment>
<dbReference type="EMBL" id="ABJB010066588">
    <property type="status" value="NOT_ANNOTATED_CDS"/>
    <property type="molecule type" value="Genomic_DNA"/>
</dbReference>
<evidence type="ECO:0000313" key="17">
    <source>
        <dbReference type="Proteomes" id="UP000001555"/>
    </source>
</evidence>
<dbReference type="GO" id="GO:0050906">
    <property type="term" value="P:detection of stimulus involved in sensory perception"/>
    <property type="evidence" value="ECO:0007669"/>
    <property type="project" value="UniProtKB-ARBA"/>
</dbReference>
<evidence type="ECO:0000256" key="1">
    <source>
        <dbReference type="ARBA" id="ARBA00004651"/>
    </source>
</evidence>
<evidence type="ECO:0000256" key="11">
    <source>
        <dbReference type="ARBA" id="ARBA00023286"/>
    </source>
</evidence>
<dbReference type="SMART" id="SM00918">
    <property type="entry name" value="Lig_chan-Glu_bd"/>
    <property type="match status" value="1"/>
</dbReference>
<dbReference type="EnsemblMetazoa" id="ISCW000549-RA">
    <property type="protein sequence ID" value="ISCW000549-PA"/>
    <property type="gene ID" value="ISCW000549"/>
</dbReference>
<feature type="transmembrane region" description="Helical" evidence="13">
    <location>
        <begin position="229"/>
        <end position="250"/>
    </location>
</feature>
<evidence type="ECO:0000256" key="5">
    <source>
        <dbReference type="ARBA" id="ARBA00022692"/>
    </source>
</evidence>
<protein>
    <recommendedName>
        <fullName evidence="14">Ionotropic glutamate receptor L-glutamate and glycine-binding domain-containing protein</fullName>
    </recommendedName>
</protein>
<dbReference type="InterPro" id="IPR052192">
    <property type="entry name" value="Insect_Ionotropic_Sensory_Rcpt"/>
</dbReference>
<evidence type="ECO:0000256" key="10">
    <source>
        <dbReference type="ARBA" id="ARBA00023180"/>
    </source>
</evidence>
<dbReference type="InterPro" id="IPR019594">
    <property type="entry name" value="Glu/Gly-bd"/>
</dbReference>
<dbReference type="EMBL" id="ABJB010326232">
    <property type="status" value="NOT_ANNOTATED_CDS"/>
    <property type="molecule type" value="Genomic_DNA"/>
</dbReference>
<evidence type="ECO:0000256" key="8">
    <source>
        <dbReference type="ARBA" id="ARBA00023136"/>
    </source>
</evidence>
<dbReference type="Proteomes" id="UP000001555">
    <property type="component" value="Unassembled WGS sequence"/>
</dbReference>
<evidence type="ECO:0000256" key="4">
    <source>
        <dbReference type="ARBA" id="ARBA00022475"/>
    </source>
</evidence>